<evidence type="ECO:0000256" key="3">
    <source>
        <dbReference type="ARBA" id="ARBA00023015"/>
    </source>
</evidence>
<dbReference type="SUPFAM" id="SSF52540">
    <property type="entry name" value="P-loop containing nucleoside triphosphate hydrolases"/>
    <property type="match status" value="1"/>
</dbReference>
<dbReference type="Proteomes" id="UP000245711">
    <property type="component" value="Chromosome"/>
</dbReference>
<dbReference type="AlphaFoldDB" id="A0A2S2C4S5"/>
<dbReference type="PROSITE" id="PS50045">
    <property type="entry name" value="SIGMA54_INTERACT_4"/>
    <property type="match status" value="1"/>
</dbReference>
<keyword evidence="2" id="KW-0067">ATP-binding</keyword>
<dbReference type="GO" id="GO:0043565">
    <property type="term" value="F:sequence-specific DNA binding"/>
    <property type="evidence" value="ECO:0007669"/>
    <property type="project" value="InterPro"/>
</dbReference>
<dbReference type="InterPro" id="IPR029016">
    <property type="entry name" value="GAF-like_dom_sf"/>
</dbReference>
<dbReference type="KEGG" id="roz:CBI38_27500"/>
<dbReference type="Gene3D" id="3.30.450.40">
    <property type="match status" value="1"/>
</dbReference>
<sequence>MRPEIALSWKRSALSGLEPSSTPDADPCSDLDGSSRLLQAARPILTEMEAQIQGTGFCVLLADRDCRIVARLFDGARVERMIDAAGAVLGTRFGEDCVGTTALGTPLEIRRGVVIHRDEHYLERFKDFSCYGHPIVHPATRRVEGILDMTGIAARANPLFAPFLARAASDIERRLLEGSRVSQQRLVDAFQRISPQNQLAVTAIGEDIHLSNRVALDLLQVADHATLRSMVADLRPDQSKTARIRLSSGEAALVQADYVAGTEGGAVFVVRPEHRTTTPIRRGRLASSSVLQRSRSELARLRDTREPVVISGEPGTGRTTAIRDLAGDKSLVCMDAAGIALDGTQRWLDRLVTLASGSVDVLGIEEVQLLPESMQPLLAKMLESEAGPRIVLTSTPLDSVPPSVAGLVGRCSGQVVLPPLRQRSREFADIAQAILDSLEPGLRLTASTIEALVAREWPGNLAELSVVLRTAVRRRTSANITVSDLPESYRTPPRVTRLAGRERAERQAIIDALQECGGNKVHAANALGISRSTLYTRMRALDITG</sequence>
<dbReference type="Gene3D" id="1.10.8.60">
    <property type="match status" value="1"/>
</dbReference>
<name>A0A2S2C4S5_9NOCA</name>
<evidence type="ECO:0000259" key="5">
    <source>
        <dbReference type="PROSITE" id="PS50045"/>
    </source>
</evidence>
<dbReference type="InterPro" id="IPR027417">
    <property type="entry name" value="P-loop_NTPase"/>
</dbReference>
<dbReference type="SUPFAM" id="SSF55781">
    <property type="entry name" value="GAF domain-like"/>
    <property type="match status" value="1"/>
</dbReference>
<dbReference type="EMBL" id="CP021354">
    <property type="protein sequence ID" value="AWK75875.1"/>
    <property type="molecule type" value="Genomic_DNA"/>
</dbReference>
<accession>A0A2S2C4S5</accession>
<gene>
    <name evidence="6" type="ORF">CBI38_27500</name>
</gene>
<dbReference type="Gene3D" id="3.40.50.300">
    <property type="entry name" value="P-loop containing nucleotide triphosphate hydrolases"/>
    <property type="match status" value="1"/>
</dbReference>
<reference evidence="6 7" key="1">
    <citation type="submission" date="2017-05" db="EMBL/GenBank/DDBJ databases">
        <title>Isolation of Rhodococcus sp. S2-17 biodegrading of BP-3.</title>
        <authorList>
            <person name="Lee Y."/>
            <person name="Kim K.H."/>
            <person name="Chun B.H."/>
            <person name="Jung H.S."/>
            <person name="Jeon C.O."/>
        </authorList>
    </citation>
    <scope>NUCLEOTIDE SEQUENCE [LARGE SCALE GENOMIC DNA]</scope>
    <source>
        <strain evidence="6 7">S2-17</strain>
    </source>
</reference>
<dbReference type="InterPro" id="IPR058031">
    <property type="entry name" value="AAA_lid_NorR"/>
</dbReference>
<evidence type="ECO:0000256" key="1">
    <source>
        <dbReference type="ARBA" id="ARBA00022741"/>
    </source>
</evidence>
<dbReference type="GO" id="GO:0005524">
    <property type="term" value="F:ATP binding"/>
    <property type="evidence" value="ECO:0007669"/>
    <property type="project" value="UniProtKB-KW"/>
</dbReference>
<dbReference type="PANTHER" id="PTHR32071">
    <property type="entry name" value="TRANSCRIPTIONAL REGULATORY PROTEIN"/>
    <property type="match status" value="1"/>
</dbReference>
<dbReference type="InterPro" id="IPR002078">
    <property type="entry name" value="Sigma_54_int"/>
</dbReference>
<dbReference type="SUPFAM" id="SSF46689">
    <property type="entry name" value="Homeodomain-like"/>
    <property type="match status" value="1"/>
</dbReference>
<dbReference type="RefSeq" id="WP_109335407.1">
    <property type="nucleotide sequence ID" value="NZ_CP021354.1"/>
</dbReference>
<keyword evidence="1" id="KW-0547">Nucleotide-binding</keyword>
<dbReference type="Pfam" id="PF02954">
    <property type="entry name" value="HTH_8"/>
    <property type="match status" value="1"/>
</dbReference>
<evidence type="ECO:0000313" key="7">
    <source>
        <dbReference type="Proteomes" id="UP000245711"/>
    </source>
</evidence>
<protein>
    <submittedName>
        <fullName evidence="6">Fis family transcriptional regulator</fullName>
    </submittedName>
</protein>
<dbReference type="InterPro" id="IPR009057">
    <property type="entry name" value="Homeodomain-like_sf"/>
</dbReference>
<feature type="domain" description="Sigma-54 factor interaction" evidence="5">
    <location>
        <begin position="415"/>
        <end position="473"/>
    </location>
</feature>
<evidence type="ECO:0000256" key="2">
    <source>
        <dbReference type="ARBA" id="ARBA00022840"/>
    </source>
</evidence>
<dbReference type="PRINTS" id="PR01590">
    <property type="entry name" value="HTHFIS"/>
</dbReference>
<dbReference type="Pfam" id="PF25601">
    <property type="entry name" value="AAA_lid_14"/>
    <property type="match status" value="1"/>
</dbReference>
<evidence type="ECO:0000256" key="4">
    <source>
        <dbReference type="ARBA" id="ARBA00023163"/>
    </source>
</evidence>
<dbReference type="GO" id="GO:0006355">
    <property type="term" value="P:regulation of DNA-templated transcription"/>
    <property type="evidence" value="ECO:0007669"/>
    <property type="project" value="InterPro"/>
</dbReference>
<dbReference type="InterPro" id="IPR002197">
    <property type="entry name" value="HTH_Fis"/>
</dbReference>
<keyword evidence="4" id="KW-0804">Transcription</keyword>
<organism evidence="6 7">
    <name type="scientific">Rhodococcus oxybenzonivorans</name>
    <dbReference type="NCBI Taxonomy" id="1990687"/>
    <lineage>
        <taxon>Bacteria</taxon>
        <taxon>Bacillati</taxon>
        <taxon>Actinomycetota</taxon>
        <taxon>Actinomycetes</taxon>
        <taxon>Mycobacteriales</taxon>
        <taxon>Nocardiaceae</taxon>
        <taxon>Rhodococcus</taxon>
    </lineage>
</organism>
<evidence type="ECO:0000313" key="6">
    <source>
        <dbReference type="EMBL" id="AWK75875.1"/>
    </source>
</evidence>
<dbReference type="OrthoDB" id="5496274at2"/>
<dbReference type="Gene3D" id="1.10.10.60">
    <property type="entry name" value="Homeodomain-like"/>
    <property type="match status" value="1"/>
</dbReference>
<keyword evidence="3" id="KW-0805">Transcription regulation</keyword>
<proteinExistence type="predicted"/>
<keyword evidence="7" id="KW-1185">Reference proteome</keyword>